<dbReference type="PANTHER" id="PTHR44591">
    <property type="entry name" value="STRESS RESPONSE REGULATOR PROTEIN 1"/>
    <property type="match status" value="1"/>
</dbReference>
<dbReference type="CDD" id="cd17593">
    <property type="entry name" value="REC_CheC-like"/>
    <property type="match status" value="1"/>
</dbReference>
<evidence type="ECO:0000256" key="1">
    <source>
        <dbReference type="ARBA" id="ARBA00022500"/>
    </source>
</evidence>
<dbReference type="SMART" id="SM00448">
    <property type="entry name" value="REC"/>
    <property type="match status" value="1"/>
</dbReference>
<evidence type="ECO:0000313" key="5">
    <source>
        <dbReference type="EMBL" id="GAA4931035.1"/>
    </source>
</evidence>
<dbReference type="SUPFAM" id="SSF103039">
    <property type="entry name" value="CheC-like"/>
    <property type="match status" value="1"/>
</dbReference>
<dbReference type="InterPro" id="IPR050595">
    <property type="entry name" value="Bact_response_regulator"/>
</dbReference>
<keyword evidence="6" id="KW-1185">Reference proteome</keyword>
<keyword evidence="1" id="KW-0145">Chemotaxis</keyword>
<dbReference type="GO" id="GO:0006935">
    <property type="term" value="P:chemotaxis"/>
    <property type="evidence" value="ECO:0007669"/>
    <property type="project" value="UniProtKB-KW"/>
</dbReference>
<dbReference type="PROSITE" id="PS50110">
    <property type="entry name" value="RESPONSE_REGULATORY"/>
    <property type="match status" value="1"/>
</dbReference>
<keyword evidence="2 3" id="KW-0597">Phosphoprotein</keyword>
<dbReference type="Pfam" id="PF00072">
    <property type="entry name" value="Response_reg"/>
    <property type="match status" value="1"/>
</dbReference>
<dbReference type="SUPFAM" id="SSF52172">
    <property type="entry name" value="CheY-like"/>
    <property type="match status" value="1"/>
</dbReference>
<dbReference type="InterPro" id="IPR001789">
    <property type="entry name" value="Sig_transdc_resp-reg_receiver"/>
</dbReference>
<sequence>MAATNVIICDDSGMARKQLARSLPPDWPVVITYAGNGQEAIAALQQGLGEVIFLDLTMPVMDGYETLEEIRRLNLKASVFVVSGDVQEEARRRVLSLGAIDFIEKPASADTIAKTLSQQGAYKSEVSLAEARETAGIERIEATNDQGEISFIDCYREITNVAIGHAGDLLARLTGEFIQLPIPKVAMLEPSELLMALAFANDESVSAVCQGFIGKGIAGEALLLFSDTSFAGMAELLRLNREDRSAQQAEVLADLSGILLGAILNGLGKQLDLNFSQGYPTVLGHHTNISSIISANTNKWEETLTIEVNYSIENYDLVCDVLLLFTHDSIASINSRLAFFYDLDEF</sequence>
<dbReference type="InterPro" id="IPR011006">
    <property type="entry name" value="CheY-like_superfamily"/>
</dbReference>
<proteinExistence type="predicted"/>
<gene>
    <name evidence="5" type="ORF">GCM10025791_03890</name>
</gene>
<name>A0AAV3TWY1_9ALTE</name>
<dbReference type="InterPro" id="IPR028976">
    <property type="entry name" value="CheC-like_sf"/>
</dbReference>
<dbReference type="Gene3D" id="3.40.50.2300">
    <property type="match status" value="1"/>
</dbReference>
<dbReference type="Gene3D" id="3.40.1550.10">
    <property type="entry name" value="CheC-like"/>
    <property type="match status" value="1"/>
</dbReference>
<dbReference type="RefSeq" id="WP_345416213.1">
    <property type="nucleotide sequence ID" value="NZ_AP031496.1"/>
</dbReference>
<dbReference type="PANTHER" id="PTHR44591:SF24">
    <property type="entry name" value="PROTEIN-GLUTAMATE METHYLESTERASE_PROTEIN-GLUTAMINE GLUTAMINASE 1"/>
    <property type="match status" value="1"/>
</dbReference>
<evidence type="ECO:0000256" key="3">
    <source>
        <dbReference type="PROSITE-ProRule" id="PRU00169"/>
    </source>
</evidence>
<reference evidence="6" key="1">
    <citation type="journal article" date="2019" name="Int. J. Syst. Evol. Microbiol.">
        <title>The Global Catalogue of Microorganisms (GCM) 10K type strain sequencing project: providing services to taxonomists for standard genome sequencing and annotation.</title>
        <authorList>
            <consortium name="The Broad Institute Genomics Platform"/>
            <consortium name="The Broad Institute Genome Sequencing Center for Infectious Disease"/>
            <person name="Wu L."/>
            <person name="Ma J."/>
        </authorList>
    </citation>
    <scope>NUCLEOTIDE SEQUENCE [LARGE SCALE GENOMIC DNA]</scope>
    <source>
        <strain evidence="6">JCM 19134</strain>
    </source>
</reference>
<feature type="domain" description="Response regulatory" evidence="4">
    <location>
        <begin position="5"/>
        <end position="120"/>
    </location>
</feature>
<accession>A0AAV3TWY1</accession>
<evidence type="ECO:0000313" key="6">
    <source>
        <dbReference type="Proteomes" id="UP001409585"/>
    </source>
</evidence>
<protein>
    <submittedName>
        <fullName evidence="5">Response regulator</fullName>
    </submittedName>
</protein>
<comment type="caution">
    <text evidence="5">The sequence shown here is derived from an EMBL/GenBank/DDBJ whole genome shotgun (WGS) entry which is preliminary data.</text>
</comment>
<dbReference type="GO" id="GO:0000160">
    <property type="term" value="P:phosphorelay signal transduction system"/>
    <property type="evidence" value="ECO:0007669"/>
    <property type="project" value="InterPro"/>
</dbReference>
<dbReference type="AlphaFoldDB" id="A0AAV3TWY1"/>
<feature type="modified residue" description="4-aspartylphosphate" evidence="3">
    <location>
        <position position="55"/>
    </location>
</feature>
<dbReference type="EMBL" id="BAABLX010000003">
    <property type="protein sequence ID" value="GAA4931035.1"/>
    <property type="molecule type" value="Genomic_DNA"/>
</dbReference>
<evidence type="ECO:0000259" key="4">
    <source>
        <dbReference type="PROSITE" id="PS50110"/>
    </source>
</evidence>
<dbReference type="Proteomes" id="UP001409585">
    <property type="component" value="Unassembled WGS sequence"/>
</dbReference>
<organism evidence="5 6">
    <name type="scientific">Halioxenophilus aromaticivorans</name>
    <dbReference type="NCBI Taxonomy" id="1306992"/>
    <lineage>
        <taxon>Bacteria</taxon>
        <taxon>Pseudomonadati</taxon>
        <taxon>Pseudomonadota</taxon>
        <taxon>Gammaproteobacteria</taxon>
        <taxon>Alteromonadales</taxon>
        <taxon>Alteromonadaceae</taxon>
        <taxon>Halioxenophilus</taxon>
    </lineage>
</organism>
<dbReference type="CDD" id="cd17910">
    <property type="entry name" value="CheC_ClassII"/>
    <property type="match status" value="1"/>
</dbReference>
<evidence type="ECO:0000256" key="2">
    <source>
        <dbReference type="ARBA" id="ARBA00022553"/>
    </source>
</evidence>